<dbReference type="AlphaFoldDB" id="A0A918NXR3"/>
<dbReference type="Proteomes" id="UP000645257">
    <property type="component" value="Unassembled WGS sequence"/>
</dbReference>
<dbReference type="Pfam" id="PF06754">
    <property type="entry name" value="PhnG"/>
    <property type="match status" value="1"/>
</dbReference>
<name>A0A918NXR3_9NEIS</name>
<sequence length="150" mass="16849">MPQEHPDAQRQNWLGTLARSEPAELRTRLSPHRPADERLNWLRRAETGLMMVEARAGGSGERFNFGEVTVSRASVRLGEFIGQGYVKGSQTDHAANVAIADALLQDPGYRDTLMREVVEPLRAAFDARRRARLEEAAATRVEFFTMVRGE</sequence>
<evidence type="ECO:0000313" key="2">
    <source>
        <dbReference type="Proteomes" id="UP000645257"/>
    </source>
</evidence>
<reference evidence="1" key="2">
    <citation type="submission" date="2020-09" db="EMBL/GenBank/DDBJ databases">
        <authorList>
            <person name="Sun Q."/>
            <person name="Kim S."/>
        </authorList>
    </citation>
    <scope>NUCLEOTIDE SEQUENCE</scope>
    <source>
        <strain evidence="1">KCTC 32182</strain>
    </source>
</reference>
<dbReference type="InterPro" id="IPR009609">
    <property type="entry name" value="Phosphonate_metab_PhnG"/>
</dbReference>
<dbReference type="GO" id="GO:0016829">
    <property type="term" value="F:lyase activity"/>
    <property type="evidence" value="ECO:0007669"/>
    <property type="project" value="UniProtKB-KW"/>
</dbReference>
<proteinExistence type="predicted"/>
<keyword evidence="1" id="KW-0456">Lyase</keyword>
<reference evidence="1" key="1">
    <citation type="journal article" date="2014" name="Int. J. Syst. Evol. Microbiol.">
        <title>Complete genome sequence of Corynebacterium casei LMG S-19264T (=DSM 44701T), isolated from a smear-ripened cheese.</title>
        <authorList>
            <consortium name="US DOE Joint Genome Institute (JGI-PGF)"/>
            <person name="Walter F."/>
            <person name="Albersmeier A."/>
            <person name="Kalinowski J."/>
            <person name="Ruckert C."/>
        </authorList>
    </citation>
    <scope>NUCLEOTIDE SEQUENCE</scope>
    <source>
        <strain evidence="1">KCTC 32182</strain>
    </source>
</reference>
<comment type="caution">
    <text evidence="1">The sequence shown here is derived from an EMBL/GenBank/DDBJ whole genome shotgun (WGS) entry which is preliminary data.</text>
</comment>
<dbReference type="EMBL" id="BMYX01000001">
    <property type="protein sequence ID" value="GGY04080.1"/>
    <property type="molecule type" value="Genomic_DNA"/>
</dbReference>
<dbReference type="NCBIfam" id="TIGR03293">
    <property type="entry name" value="PhnG_redo"/>
    <property type="match status" value="1"/>
</dbReference>
<keyword evidence="2" id="KW-1185">Reference proteome</keyword>
<dbReference type="RefSeq" id="WP_189530421.1">
    <property type="nucleotide sequence ID" value="NZ_BMYX01000001.1"/>
</dbReference>
<dbReference type="GO" id="GO:0015716">
    <property type="term" value="P:organic phosphonate transport"/>
    <property type="evidence" value="ECO:0007669"/>
    <property type="project" value="InterPro"/>
</dbReference>
<protein>
    <submittedName>
        <fullName evidence="1">Phosphonate C-P lyase system protein PhnG</fullName>
    </submittedName>
</protein>
<dbReference type="GO" id="GO:0019634">
    <property type="term" value="P:organic phosphonate metabolic process"/>
    <property type="evidence" value="ECO:0007669"/>
    <property type="project" value="InterPro"/>
</dbReference>
<evidence type="ECO:0000313" key="1">
    <source>
        <dbReference type="EMBL" id="GGY04080.1"/>
    </source>
</evidence>
<organism evidence="1 2">
    <name type="scientific">Paludibacterium paludis</name>
    <dbReference type="NCBI Taxonomy" id="1225769"/>
    <lineage>
        <taxon>Bacteria</taxon>
        <taxon>Pseudomonadati</taxon>
        <taxon>Pseudomonadota</taxon>
        <taxon>Betaproteobacteria</taxon>
        <taxon>Neisseriales</taxon>
        <taxon>Chromobacteriaceae</taxon>
        <taxon>Paludibacterium</taxon>
    </lineage>
</organism>
<accession>A0A918NXR3</accession>
<gene>
    <name evidence="1" type="ORF">GCM10011289_03090</name>
</gene>